<gene>
    <name evidence="4" type="ORF">NKG59_15605</name>
</gene>
<protein>
    <submittedName>
        <fullName evidence="4">PBSX family phage terminase large subunit</fullName>
    </submittedName>
</protein>
<dbReference type="Proteomes" id="UP001162793">
    <property type="component" value="Unassembled WGS sequence"/>
</dbReference>
<reference evidence="5" key="1">
    <citation type="journal article" date="2023" name="Front. Microbiol.">
        <title>Ralstonia chuxiongensis sp. nov., Ralstonia mojiangensis sp. nov., and Ralstonia soli sp. nov., isolated from tobacco fields, are three novel species in the family Burkholderiaceae.</title>
        <authorList>
            <person name="Lu C.H."/>
            <person name="Zhang Y.Y."/>
            <person name="Jiang N."/>
            <person name="Chen W."/>
            <person name="Shao X."/>
            <person name="Zhao Z.M."/>
            <person name="Lu W.L."/>
            <person name="Hu X."/>
            <person name="Xi Y.X."/>
            <person name="Zou S.Y."/>
            <person name="Wei Q.J."/>
            <person name="Lin Z.L."/>
            <person name="Gong L."/>
            <person name="Gai X.T."/>
            <person name="Zhang L.Q."/>
            <person name="Li J.Y."/>
            <person name="Jin Y."/>
            <person name="Xia Z.Y."/>
        </authorList>
    </citation>
    <scope>NUCLEOTIDE SEQUENCE [LARGE SCALE GENOMIC DNA]</scope>
    <source>
        <strain evidence="5">21YRMH01-3</strain>
    </source>
</reference>
<dbReference type="PANTHER" id="PTHR39184">
    <property type="match status" value="1"/>
</dbReference>
<dbReference type="InterPro" id="IPR006437">
    <property type="entry name" value="Phage_terminase_lsu"/>
</dbReference>
<evidence type="ECO:0000259" key="2">
    <source>
        <dbReference type="Pfam" id="PF04466"/>
    </source>
</evidence>
<dbReference type="PANTHER" id="PTHR39184:SF1">
    <property type="entry name" value="PBSX PHAGE TERMINASE LARGE SUBUNIT"/>
    <property type="match status" value="1"/>
</dbReference>
<dbReference type="InterPro" id="IPR027417">
    <property type="entry name" value="P-loop_NTPase"/>
</dbReference>
<evidence type="ECO:0000313" key="4">
    <source>
        <dbReference type="EMBL" id="MCP1173787.1"/>
    </source>
</evidence>
<dbReference type="InterPro" id="IPR052380">
    <property type="entry name" value="Viral_DNA_packaging_terminase"/>
</dbReference>
<dbReference type="InterPro" id="IPR035412">
    <property type="entry name" value="Terminase_L_N"/>
</dbReference>
<feature type="region of interest" description="Disordered" evidence="1">
    <location>
        <begin position="388"/>
        <end position="412"/>
    </location>
</feature>
<dbReference type="InterPro" id="IPR035413">
    <property type="entry name" value="Terminase_L_C"/>
</dbReference>
<sequence length="412" mass="47107">MSILRLQTPRAFKPLLKPGRYKAAHGGRGSGKSHFFGELWLEENISGKYDFVCVRETLKSLEFSVKKLLEAKIQAFNAGDYFDVQDRRILSRHGGVTIFEGMQNHTAESIKSLEGFDRAWFTEAQNATDKSLTILRPTIRKPGSQLWFDWNPDQPTDPIDVLLRSEVLPPNAIVVQANYMDNPWLPDELRAEMEFDKRRDPDKYAHVWLGGYRQNSNARVFHNWTVEEFDVDPAQIIRQGADWGFSVDPTVLVQCYIVGRKLYVPYEAYRVGCEIVDTPALFMTVPDSEKWPITADSARPETISHMQKNGFPKIMPAIKGAKSLEEGVEFLKSFDIVVHPRCQHLIDELSLYKYEEDKLTGTVLPKLEDKDNHVIDALRYACEGARRAVKKQKSEDKPQRHRPTGAGGWMGH</sequence>
<feature type="domain" description="Phage terminase large subunit N-terminal" evidence="2">
    <location>
        <begin position="21"/>
        <end position="210"/>
    </location>
</feature>
<name>A0AA41WWL9_9RALS</name>
<dbReference type="AlphaFoldDB" id="A0AA41WWL9"/>
<keyword evidence="5" id="KW-1185">Reference proteome</keyword>
<dbReference type="Gene3D" id="3.30.420.280">
    <property type="match status" value="1"/>
</dbReference>
<evidence type="ECO:0000313" key="5">
    <source>
        <dbReference type="Proteomes" id="UP001162793"/>
    </source>
</evidence>
<comment type="caution">
    <text evidence="4">The sequence shown here is derived from an EMBL/GenBank/DDBJ whole genome shotgun (WGS) entry which is preliminary data.</text>
</comment>
<feature type="domain" description="Phage terminase large subunit C-terminal" evidence="3">
    <location>
        <begin position="242"/>
        <end position="383"/>
    </location>
</feature>
<evidence type="ECO:0000259" key="3">
    <source>
        <dbReference type="Pfam" id="PF17288"/>
    </source>
</evidence>
<organism evidence="4 5">
    <name type="scientific">Ralstonia chuxiongensis</name>
    <dbReference type="NCBI Taxonomy" id="2957504"/>
    <lineage>
        <taxon>Bacteria</taxon>
        <taxon>Pseudomonadati</taxon>
        <taxon>Pseudomonadota</taxon>
        <taxon>Betaproteobacteria</taxon>
        <taxon>Burkholderiales</taxon>
        <taxon>Burkholderiaceae</taxon>
        <taxon>Ralstonia</taxon>
    </lineage>
</organism>
<dbReference type="EMBL" id="JAMYWC010000004">
    <property type="protein sequence ID" value="MCP1173787.1"/>
    <property type="molecule type" value="Genomic_DNA"/>
</dbReference>
<dbReference type="Gene3D" id="3.40.50.300">
    <property type="entry name" value="P-loop containing nucleotide triphosphate hydrolases"/>
    <property type="match status" value="1"/>
</dbReference>
<dbReference type="Pfam" id="PF17288">
    <property type="entry name" value="Terminase_3C"/>
    <property type="match status" value="1"/>
</dbReference>
<accession>A0AA41WWL9</accession>
<evidence type="ECO:0000256" key="1">
    <source>
        <dbReference type="SAM" id="MobiDB-lite"/>
    </source>
</evidence>
<proteinExistence type="predicted"/>
<dbReference type="NCBIfam" id="TIGR01547">
    <property type="entry name" value="phage_term_2"/>
    <property type="match status" value="1"/>
</dbReference>
<dbReference type="Pfam" id="PF04466">
    <property type="entry name" value="Terminase_3"/>
    <property type="match status" value="1"/>
</dbReference>
<dbReference type="RefSeq" id="WP_253538495.1">
    <property type="nucleotide sequence ID" value="NZ_JAMYWC010000004.1"/>
</dbReference>